<keyword evidence="3" id="KW-1185">Reference proteome</keyword>
<dbReference type="Pfam" id="PF02698">
    <property type="entry name" value="DUF218"/>
    <property type="match status" value="1"/>
</dbReference>
<dbReference type="InterPro" id="IPR003848">
    <property type="entry name" value="DUF218"/>
</dbReference>
<organism evidence="2 3">
    <name type="scientific">Svornostia abyssi</name>
    <dbReference type="NCBI Taxonomy" id="2898438"/>
    <lineage>
        <taxon>Bacteria</taxon>
        <taxon>Bacillati</taxon>
        <taxon>Actinomycetota</taxon>
        <taxon>Thermoleophilia</taxon>
        <taxon>Solirubrobacterales</taxon>
        <taxon>Baekduiaceae</taxon>
        <taxon>Svornostia</taxon>
    </lineage>
</organism>
<accession>A0ABY5PCK4</accession>
<gene>
    <name evidence="2" type="ORF">LRS13_16005</name>
</gene>
<evidence type="ECO:0000313" key="2">
    <source>
        <dbReference type="EMBL" id="UUY02212.1"/>
    </source>
</evidence>
<sequence>MRRRSRRMLAAGLLVGFVVLGTAVLLISNALVLVGTRGQITDRPDQAPQAQTAIVLGAKVQPDGQMSPMLADRVSTGARLYLEGKVDKVLASGDHGTRGYDEVNAMRQGLLDAGVPDRDIFTDHAGFDTWSSMVRAQKVFGVQSALVVTQGFHLPRAVWLGERAGLDVHGVASDLRGYGRQNGRSSVREWLARPKAVQEVAVGRDPQFLGPPIPITGDGRLSRG</sequence>
<proteinExistence type="predicted"/>
<dbReference type="CDD" id="cd06259">
    <property type="entry name" value="YdcF-like"/>
    <property type="match status" value="1"/>
</dbReference>
<feature type="domain" description="DUF218" evidence="1">
    <location>
        <begin position="52"/>
        <end position="191"/>
    </location>
</feature>
<dbReference type="InterPro" id="IPR051599">
    <property type="entry name" value="Cell_Envelope_Assoc"/>
</dbReference>
<evidence type="ECO:0000259" key="1">
    <source>
        <dbReference type="Pfam" id="PF02698"/>
    </source>
</evidence>
<dbReference type="Proteomes" id="UP001058860">
    <property type="component" value="Chromosome"/>
</dbReference>
<dbReference type="PANTHER" id="PTHR30336:SF6">
    <property type="entry name" value="INTEGRAL MEMBRANE PROTEIN"/>
    <property type="match status" value="1"/>
</dbReference>
<dbReference type="RefSeq" id="WP_353862745.1">
    <property type="nucleotide sequence ID" value="NZ_CP088295.1"/>
</dbReference>
<reference evidence="3" key="1">
    <citation type="submission" date="2021-11" db="EMBL/GenBank/DDBJ databases">
        <title>Cultivation dependent microbiological survey of springs from the worlds oldest radium mine currently devoted to the extraction of radon-saturated water.</title>
        <authorList>
            <person name="Kapinusova G."/>
            <person name="Smrhova T."/>
            <person name="Strejcek M."/>
            <person name="Suman J."/>
            <person name="Jani K."/>
            <person name="Pajer P."/>
            <person name="Uhlik O."/>
        </authorList>
    </citation>
    <scope>NUCLEOTIDE SEQUENCE [LARGE SCALE GENOMIC DNA]</scope>
    <source>
        <strain evidence="3">J379</strain>
    </source>
</reference>
<protein>
    <submittedName>
        <fullName evidence="2">YdcF family protein</fullName>
    </submittedName>
</protein>
<dbReference type="EMBL" id="CP088295">
    <property type="protein sequence ID" value="UUY02212.1"/>
    <property type="molecule type" value="Genomic_DNA"/>
</dbReference>
<evidence type="ECO:0000313" key="3">
    <source>
        <dbReference type="Proteomes" id="UP001058860"/>
    </source>
</evidence>
<name>A0ABY5PCK4_9ACTN</name>
<dbReference type="PANTHER" id="PTHR30336">
    <property type="entry name" value="INNER MEMBRANE PROTEIN, PROBABLE PERMEASE"/>
    <property type="match status" value="1"/>
</dbReference>